<dbReference type="GO" id="GO:0030544">
    <property type="term" value="F:Hsp70 protein binding"/>
    <property type="evidence" value="ECO:0007669"/>
    <property type="project" value="TreeGrafter"/>
</dbReference>
<evidence type="ECO:0000259" key="6">
    <source>
        <dbReference type="PROSITE" id="PS50076"/>
    </source>
</evidence>
<evidence type="ECO:0000256" key="3">
    <source>
        <dbReference type="ARBA" id="ARBA00022989"/>
    </source>
</evidence>
<dbReference type="InterPro" id="IPR015399">
    <property type="entry name" value="DUF1977_DnaJ-like"/>
</dbReference>
<dbReference type="PANTHER" id="PTHR43908:SF3">
    <property type="entry name" value="AT29763P-RELATED"/>
    <property type="match status" value="1"/>
</dbReference>
<keyword evidence="4" id="KW-0472">Membrane</keyword>
<dbReference type="CDD" id="cd06257">
    <property type="entry name" value="DnaJ"/>
    <property type="match status" value="1"/>
</dbReference>
<comment type="caution">
    <text evidence="7">The sequence shown here is derived from an EMBL/GenBank/DDBJ whole genome shotgun (WGS) entry which is preliminary data.</text>
</comment>
<dbReference type="InterPro" id="IPR036869">
    <property type="entry name" value="J_dom_sf"/>
</dbReference>
<dbReference type="Pfam" id="PF00226">
    <property type="entry name" value="DnaJ"/>
    <property type="match status" value="1"/>
</dbReference>
<dbReference type="PRINTS" id="PR00625">
    <property type="entry name" value="JDOMAIN"/>
</dbReference>
<dbReference type="Proteomes" id="UP000664203">
    <property type="component" value="Unassembled WGS sequence"/>
</dbReference>
<dbReference type="Gene3D" id="1.10.287.110">
    <property type="entry name" value="DnaJ domain"/>
    <property type="match status" value="1"/>
</dbReference>
<dbReference type="PROSITE" id="PS50076">
    <property type="entry name" value="DNAJ_2"/>
    <property type="match status" value="1"/>
</dbReference>
<feature type="region of interest" description="Disordered" evidence="5">
    <location>
        <begin position="217"/>
        <end position="240"/>
    </location>
</feature>
<dbReference type="AlphaFoldDB" id="A0A8H3IEU2"/>
<gene>
    <name evidence="7" type="ORF">ALECFALPRED_008742</name>
</gene>
<evidence type="ECO:0000256" key="1">
    <source>
        <dbReference type="ARBA" id="ARBA00004167"/>
    </source>
</evidence>
<reference evidence="7" key="1">
    <citation type="submission" date="2021-03" db="EMBL/GenBank/DDBJ databases">
        <authorList>
            <person name="Tagirdzhanova G."/>
        </authorList>
    </citation>
    <scope>NUCLEOTIDE SEQUENCE</scope>
</reference>
<evidence type="ECO:0000256" key="2">
    <source>
        <dbReference type="ARBA" id="ARBA00022692"/>
    </source>
</evidence>
<dbReference type="GO" id="GO:0071218">
    <property type="term" value="P:cellular response to misfolded protein"/>
    <property type="evidence" value="ECO:0007669"/>
    <property type="project" value="TreeGrafter"/>
</dbReference>
<feature type="region of interest" description="Disordered" evidence="5">
    <location>
        <begin position="1"/>
        <end position="33"/>
    </location>
</feature>
<dbReference type="GO" id="GO:0005789">
    <property type="term" value="C:endoplasmic reticulum membrane"/>
    <property type="evidence" value="ECO:0007669"/>
    <property type="project" value="TreeGrafter"/>
</dbReference>
<comment type="subcellular location">
    <subcellularLocation>
        <location evidence="1">Membrane</location>
        <topology evidence="1">Single-pass membrane protein</topology>
    </subcellularLocation>
</comment>
<dbReference type="PANTHER" id="PTHR43908">
    <property type="entry name" value="AT29763P-RELATED"/>
    <property type="match status" value="1"/>
</dbReference>
<evidence type="ECO:0000256" key="4">
    <source>
        <dbReference type="ARBA" id="ARBA00023136"/>
    </source>
</evidence>
<accession>A0A8H3IEU2</accession>
<dbReference type="Pfam" id="PF09320">
    <property type="entry name" value="DUF1977"/>
    <property type="match status" value="1"/>
</dbReference>
<dbReference type="OrthoDB" id="1507364at2759"/>
<proteinExistence type="predicted"/>
<dbReference type="InterPro" id="IPR001623">
    <property type="entry name" value="DnaJ_domain"/>
</dbReference>
<dbReference type="EMBL" id="CAJPDR010000061">
    <property type="protein sequence ID" value="CAF9913295.1"/>
    <property type="molecule type" value="Genomic_DNA"/>
</dbReference>
<dbReference type="SUPFAM" id="SSF46565">
    <property type="entry name" value="Chaperone J-domain"/>
    <property type="match status" value="1"/>
</dbReference>
<name>A0A8H3IEU2_9LECA</name>
<feature type="domain" description="J" evidence="6">
    <location>
        <begin position="50"/>
        <end position="135"/>
    </location>
</feature>
<keyword evidence="2" id="KW-0812">Transmembrane</keyword>
<keyword evidence="8" id="KW-1185">Reference proteome</keyword>
<dbReference type="InterPro" id="IPR051100">
    <property type="entry name" value="DnaJ_subfamily_B/C"/>
</dbReference>
<organism evidence="7 8">
    <name type="scientific">Alectoria fallacina</name>
    <dbReference type="NCBI Taxonomy" id="1903189"/>
    <lineage>
        <taxon>Eukaryota</taxon>
        <taxon>Fungi</taxon>
        <taxon>Dikarya</taxon>
        <taxon>Ascomycota</taxon>
        <taxon>Pezizomycotina</taxon>
        <taxon>Lecanoromycetes</taxon>
        <taxon>OSLEUM clade</taxon>
        <taxon>Lecanoromycetidae</taxon>
        <taxon>Lecanorales</taxon>
        <taxon>Lecanorineae</taxon>
        <taxon>Parmeliaceae</taxon>
        <taxon>Alectoria</taxon>
    </lineage>
</organism>
<evidence type="ECO:0000313" key="8">
    <source>
        <dbReference type="Proteomes" id="UP000664203"/>
    </source>
</evidence>
<sequence>MPAATASGADATPNGNAAKSRDHNQGNQERKYTVEQKTAVIRVRKCSATAFYEILGLEKSVSDAEIKKAYRKLSLLTHPDKNGYDGADEAFKSEAVLDGKMSYEKADRKWLITVVSRAFQVLSDAEKKEKYDRFGGDPDNRFGPGAAAASSPFSGFAARSPGGRGPMFEDEISPEELFNRFFGGGGMGGGPFGGGVPMFNDAPQFVFNLGGGPGFRVHQFGGNRPRRRPREANGTGEEQPRSALGALSNLLPLLILFVLPILSSLFSSAMPSGPNIQFQPGPPNTMHRTSQRLKIDYYLDPKDIIDYNGRKMNDLDRKAENQFVTQLQYECQIEQRTRNTMVEQAQGWFFQDADKMREARNFDMRSCRQLDAFGFARNNY</sequence>
<keyword evidence="3" id="KW-1133">Transmembrane helix</keyword>
<protein>
    <recommendedName>
        <fullName evidence="6">J domain-containing protein</fullName>
    </recommendedName>
</protein>
<evidence type="ECO:0000313" key="7">
    <source>
        <dbReference type="EMBL" id="CAF9913295.1"/>
    </source>
</evidence>
<evidence type="ECO:0000256" key="5">
    <source>
        <dbReference type="SAM" id="MobiDB-lite"/>
    </source>
</evidence>
<feature type="compositionally biased region" description="Basic and acidic residues" evidence="5">
    <location>
        <begin position="19"/>
        <end position="33"/>
    </location>
</feature>
<dbReference type="SMART" id="SM00271">
    <property type="entry name" value="DnaJ"/>
    <property type="match status" value="1"/>
</dbReference>